<feature type="compositionally biased region" description="Acidic residues" evidence="1">
    <location>
        <begin position="70"/>
        <end position="86"/>
    </location>
</feature>
<sequence>MALLKMYKAIRPEDKGALKRHKPFDIRKMGTGWTFDESERYHKLKSKGQRWHALKVDARALQPGETDKPESDEEPQSGDEDYADEPNMEHIDMDQGGLSRSHVHGGGFFDYVERSCEPNWAYQGTLQEVIENQCPPSSVFDTWSGSERTFFDHQTWMGASMERALKHNFDRQESWNRTHAYAFEQEMNNRYLDDQNRRMHDDWHVGRPVVVDPPPVDYSTLPPYDGSVS</sequence>
<evidence type="ECO:0000313" key="2">
    <source>
        <dbReference type="EMBL" id="KAF5785780.1"/>
    </source>
</evidence>
<name>A0A9K3N3V1_HELAN</name>
<evidence type="ECO:0000313" key="3">
    <source>
        <dbReference type="Proteomes" id="UP000215914"/>
    </source>
</evidence>
<comment type="caution">
    <text evidence="2">The sequence shown here is derived from an EMBL/GenBank/DDBJ whole genome shotgun (WGS) entry which is preliminary data.</text>
</comment>
<gene>
    <name evidence="2" type="ORF">HanXRQr2_Chr10g0432741</name>
</gene>
<reference evidence="2" key="2">
    <citation type="submission" date="2020-06" db="EMBL/GenBank/DDBJ databases">
        <title>Helianthus annuus Genome sequencing and assembly Release 2.</title>
        <authorList>
            <person name="Gouzy J."/>
            <person name="Langlade N."/>
            <person name="Munos S."/>
        </authorList>
    </citation>
    <scope>NUCLEOTIDE SEQUENCE</scope>
    <source>
        <tissue evidence="2">Leaves</tissue>
    </source>
</reference>
<protein>
    <submittedName>
        <fullName evidence="2">Uncharacterized protein</fullName>
    </submittedName>
</protein>
<keyword evidence="3" id="KW-1185">Reference proteome</keyword>
<proteinExistence type="predicted"/>
<reference evidence="2" key="1">
    <citation type="journal article" date="2017" name="Nature">
        <title>The sunflower genome provides insights into oil metabolism, flowering and Asterid evolution.</title>
        <authorList>
            <person name="Badouin H."/>
            <person name="Gouzy J."/>
            <person name="Grassa C.J."/>
            <person name="Murat F."/>
            <person name="Staton S.E."/>
            <person name="Cottret L."/>
            <person name="Lelandais-Briere C."/>
            <person name="Owens G.L."/>
            <person name="Carrere S."/>
            <person name="Mayjonade B."/>
            <person name="Legrand L."/>
            <person name="Gill N."/>
            <person name="Kane N.C."/>
            <person name="Bowers J.E."/>
            <person name="Hubner S."/>
            <person name="Bellec A."/>
            <person name="Berard A."/>
            <person name="Berges H."/>
            <person name="Blanchet N."/>
            <person name="Boniface M.C."/>
            <person name="Brunel D."/>
            <person name="Catrice O."/>
            <person name="Chaidir N."/>
            <person name="Claudel C."/>
            <person name="Donnadieu C."/>
            <person name="Faraut T."/>
            <person name="Fievet G."/>
            <person name="Helmstetter N."/>
            <person name="King M."/>
            <person name="Knapp S.J."/>
            <person name="Lai Z."/>
            <person name="Le Paslier M.C."/>
            <person name="Lippi Y."/>
            <person name="Lorenzon L."/>
            <person name="Mandel J.R."/>
            <person name="Marage G."/>
            <person name="Marchand G."/>
            <person name="Marquand E."/>
            <person name="Bret-Mestries E."/>
            <person name="Morien E."/>
            <person name="Nambeesan S."/>
            <person name="Nguyen T."/>
            <person name="Pegot-Espagnet P."/>
            <person name="Pouilly N."/>
            <person name="Raftis F."/>
            <person name="Sallet E."/>
            <person name="Schiex T."/>
            <person name="Thomas J."/>
            <person name="Vandecasteele C."/>
            <person name="Vares D."/>
            <person name="Vear F."/>
            <person name="Vautrin S."/>
            <person name="Crespi M."/>
            <person name="Mangin B."/>
            <person name="Burke J.M."/>
            <person name="Salse J."/>
            <person name="Munos S."/>
            <person name="Vincourt P."/>
            <person name="Rieseberg L.H."/>
            <person name="Langlade N.B."/>
        </authorList>
    </citation>
    <scope>NUCLEOTIDE SEQUENCE</scope>
    <source>
        <tissue evidence="2">Leaves</tissue>
    </source>
</reference>
<feature type="region of interest" description="Disordered" evidence="1">
    <location>
        <begin position="57"/>
        <end position="99"/>
    </location>
</feature>
<accession>A0A9K3N3V1</accession>
<dbReference type="Proteomes" id="UP000215914">
    <property type="component" value="Unassembled WGS sequence"/>
</dbReference>
<dbReference type="AlphaFoldDB" id="A0A9K3N3V1"/>
<dbReference type="Gramene" id="mRNA:HanXRQr2_Chr10g0432741">
    <property type="protein sequence ID" value="CDS:HanXRQr2_Chr10g0432741.1"/>
    <property type="gene ID" value="HanXRQr2_Chr10g0432741"/>
</dbReference>
<dbReference type="EMBL" id="MNCJ02000325">
    <property type="protein sequence ID" value="KAF5785780.1"/>
    <property type="molecule type" value="Genomic_DNA"/>
</dbReference>
<organism evidence="2 3">
    <name type="scientific">Helianthus annuus</name>
    <name type="common">Common sunflower</name>
    <dbReference type="NCBI Taxonomy" id="4232"/>
    <lineage>
        <taxon>Eukaryota</taxon>
        <taxon>Viridiplantae</taxon>
        <taxon>Streptophyta</taxon>
        <taxon>Embryophyta</taxon>
        <taxon>Tracheophyta</taxon>
        <taxon>Spermatophyta</taxon>
        <taxon>Magnoliopsida</taxon>
        <taxon>eudicotyledons</taxon>
        <taxon>Gunneridae</taxon>
        <taxon>Pentapetalae</taxon>
        <taxon>asterids</taxon>
        <taxon>campanulids</taxon>
        <taxon>Asterales</taxon>
        <taxon>Asteraceae</taxon>
        <taxon>Asteroideae</taxon>
        <taxon>Heliantheae alliance</taxon>
        <taxon>Heliantheae</taxon>
        <taxon>Helianthus</taxon>
    </lineage>
</organism>
<evidence type="ECO:0000256" key="1">
    <source>
        <dbReference type="SAM" id="MobiDB-lite"/>
    </source>
</evidence>